<reference evidence="2" key="1">
    <citation type="submission" date="2021-11" db="EMBL/GenBank/DDBJ databases">
        <authorList>
            <consortium name="Genoscope - CEA"/>
            <person name="William W."/>
        </authorList>
    </citation>
    <scope>NUCLEOTIDE SEQUENCE</scope>
</reference>
<dbReference type="SMART" id="SM00280">
    <property type="entry name" value="KAZAL"/>
    <property type="match status" value="1"/>
</dbReference>
<accession>A0A8J2SRY7</accession>
<dbReference type="OrthoDB" id="343609at2759"/>
<dbReference type="Gene3D" id="3.30.60.30">
    <property type="match status" value="1"/>
</dbReference>
<dbReference type="Pfam" id="PF00050">
    <property type="entry name" value="Kazal_1"/>
    <property type="match status" value="1"/>
</dbReference>
<dbReference type="EMBL" id="CAKKNE010000005">
    <property type="protein sequence ID" value="CAH0375741.1"/>
    <property type="molecule type" value="Genomic_DNA"/>
</dbReference>
<dbReference type="SUPFAM" id="SSF100895">
    <property type="entry name" value="Kazal-type serine protease inhibitors"/>
    <property type="match status" value="1"/>
</dbReference>
<keyword evidence="3" id="KW-1185">Reference proteome</keyword>
<evidence type="ECO:0000313" key="2">
    <source>
        <dbReference type="EMBL" id="CAH0375741.1"/>
    </source>
</evidence>
<proteinExistence type="predicted"/>
<dbReference type="Proteomes" id="UP000789595">
    <property type="component" value="Unassembled WGS sequence"/>
</dbReference>
<dbReference type="AlphaFoldDB" id="A0A8J2SRY7"/>
<gene>
    <name evidence="2" type="ORF">PECAL_5P02800</name>
</gene>
<sequence length="642" mass="68282">MLACARVAAGVMDALDIKAVCEVPTDGGPRKIYLDMDAEAFETLAGPPGPGNSMSLPIETSDCEPFKSAYINFSPGGHPAWDGKGDGYGIDHFDIHFYTITEDARVALMGMCLCTCVQPPGAGNCDASAPENAPFYVLPDPDYMTGFVQDDTFGGHAVPGHGLHLLPAEDVADGGPAACKSTGENGDWRDCNAQQLSLLGVPGFPPAPNDQGCACGTWTNGVSPILLSYDGQVVASEIMASQQHVKDLGATESNPFTKPYPQQEKYMTNGFHPTSTWSYKTDDGRVQLGLVLSEEPEQASCEDAEDWHKTDEPAKDCAWVAKKPETRCSVKGPGWGQAKLRAAYACKGACGGPCQDTGTEAWHKKNDETKGCAWVSIFPSMRCLVKGEGGVRATEACPDSCARNHVVVGGPDGSGDKNCCGGGSACGWAWCEAEGKCTQVWDCPVPCTKEYMPVCGSDGKTYDNSCLAENAGVEYTEGACQLPSAVHVLQKFYTDENCENENTALTEAMYPQNNVAPDGFTDPSYQEGTCSELVGPLFSGDIVIPFEHSGKLRCGPGNCEATLDWYVGSKTCEEDSSRVESMTFTFPPDATDGTMSACVVTNGAGSDEECSVGGQACSRAIQYHEFLPGQTPIHIHEYCECN</sequence>
<dbReference type="InterPro" id="IPR036058">
    <property type="entry name" value="Kazal_dom_sf"/>
</dbReference>
<evidence type="ECO:0000313" key="3">
    <source>
        <dbReference type="Proteomes" id="UP000789595"/>
    </source>
</evidence>
<dbReference type="PROSITE" id="PS51465">
    <property type="entry name" value="KAZAL_2"/>
    <property type="match status" value="1"/>
</dbReference>
<protein>
    <recommendedName>
        <fullName evidence="1">Kazal-like domain-containing protein</fullName>
    </recommendedName>
</protein>
<comment type="caution">
    <text evidence="2">The sequence shown here is derived from an EMBL/GenBank/DDBJ whole genome shotgun (WGS) entry which is preliminary data.</text>
</comment>
<feature type="domain" description="Kazal-like" evidence="1">
    <location>
        <begin position="438"/>
        <end position="500"/>
    </location>
</feature>
<name>A0A8J2SRY7_9STRA</name>
<evidence type="ECO:0000259" key="1">
    <source>
        <dbReference type="PROSITE" id="PS51465"/>
    </source>
</evidence>
<dbReference type="InterPro" id="IPR002350">
    <property type="entry name" value="Kazal_dom"/>
</dbReference>
<organism evidence="2 3">
    <name type="scientific">Pelagomonas calceolata</name>
    <dbReference type="NCBI Taxonomy" id="35677"/>
    <lineage>
        <taxon>Eukaryota</taxon>
        <taxon>Sar</taxon>
        <taxon>Stramenopiles</taxon>
        <taxon>Ochrophyta</taxon>
        <taxon>Pelagophyceae</taxon>
        <taxon>Pelagomonadales</taxon>
        <taxon>Pelagomonadaceae</taxon>
        <taxon>Pelagomonas</taxon>
    </lineage>
</organism>
<dbReference type="CDD" id="cd00104">
    <property type="entry name" value="KAZAL_FS"/>
    <property type="match status" value="1"/>
</dbReference>